<organism evidence="2 3">
    <name type="scientific">Parazoarcus communis</name>
    <dbReference type="NCBI Taxonomy" id="41977"/>
    <lineage>
        <taxon>Bacteria</taxon>
        <taxon>Pseudomonadati</taxon>
        <taxon>Pseudomonadota</taxon>
        <taxon>Betaproteobacteria</taxon>
        <taxon>Rhodocyclales</taxon>
        <taxon>Zoogloeaceae</taxon>
        <taxon>Parazoarcus</taxon>
    </lineage>
</organism>
<proteinExistence type="predicted"/>
<dbReference type="Proteomes" id="UP000244902">
    <property type="component" value="Chromosome"/>
</dbReference>
<gene>
    <name evidence="2" type="ORF">CEW87_02480</name>
</gene>
<reference evidence="2 3" key="1">
    <citation type="submission" date="2017-06" db="EMBL/GenBank/DDBJ databases">
        <title>Azoarcus sp. TSNA42 complete genome sequence.</title>
        <authorList>
            <person name="Woo J.-H."/>
            <person name="Kim H.-S."/>
        </authorList>
    </citation>
    <scope>NUCLEOTIDE SEQUENCE [LARGE SCALE GENOMIC DNA]</scope>
    <source>
        <strain evidence="2 3">TSNA42</strain>
    </source>
</reference>
<protein>
    <recommendedName>
        <fullName evidence="4">Haloacid dehalogenase</fullName>
    </recommendedName>
</protein>
<evidence type="ECO:0000256" key="1">
    <source>
        <dbReference type="ARBA" id="ARBA00022801"/>
    </source>
</evidence>
<name>A0A2U8H0T1_9RHOO</name>
<dbReference type="Pfam" id="PF13242">
    <property type="entry name" value="Hydrolase_like"/>
    <property type="match status" value="1"/>
</dbReference>
<dbReference type="GO" id="GO:0016787">
    <property type="term" value="F:hydrolase activity"/>
    <property type="evidence" value="ECO:0007669"/>
    <property type="project" value="UniProtKB-KW"/>
</dbReference>
<dbReference type="EMBL" id="CP022188">
    <property type="protein sequence ID" value="AWI78315.1"/>
    <property type="molecule type" value="Genomic_DNA"/>
</dbReference>
<evidence type="ECO:0000313" key="2">
    <source>
        <dbReference type="EMBL" id="AWI78315.1"/>
    </source>
</evidence>
<dbReference type="InterPro" id="IPR023214">
    <property type="entry name" value="HAD_sf"/>
</dbReference>
<dbReference type="AlphaFoldDB" id="A0A2U8H0T1"/>
<dbReference type="PANTHER" id="PTHR43316">
    <property type="entry name" value="HYDROLASE, HALOACID DELAHOGENASE-RELATED"/>
    <property type="match status" value="1"/>
</dbReference>
<dbReference type="Gene3D" id="3.40.50.1000">
    <property type="entry name" value="HAD superfamily/HAD-like"/>
    <property type="match status" value="1"/>
</dbReference>
<dbReference type="InterPro" id="IPR036412">
    <property type="entry name" value="HAD-like_sf"/>
</dbReference>
<evidence type="ECO:0008006" key="4">
    <source>
        <dbReference type="Google" id="ProtNLM"/>
    </source>
</evidence>
<sequence length="107" mass="11109">MFPGRLHASGQGTHLRRLRHTGRLARDYKPKPVVYLAAAGAFDLEPGETMMVAAHTSDLAAAAAAGLRTAFIARPDEYGPGMGETTAGTTVDVSCASLLELAAALEA</sequence>
<keyword evidence="1" id="KW-0378">Hydrolase</keyword>
<dbReference type="PANTHER" id="PTHR43316:SF3">
    <property type="entry name" value="HALOACID DEHALOGENASE, TYPE II (AFU_ORTHOLOGUE AFUA_2G07750)-RELATED"/>
    <property type="match status" value="1"/>
</dbReference>
<dbReference type="SUPFAM" id="SSF56784">
    <property type="entry name" value="HAD-like"/>
    <property type="match status" value="1"/>
</dbReference>
<dbReference type="InterPro" id="IPR051540">
    <property type="entry name" value="S-2-haloacid_dehalogenase"/>
</dbReference>
<accession>A0A2U8H0T1</accession>
<evidence type="ECO:0000313" key="3">
    <source>
        <dbReference type="Proteomes" id="UP000244902"/>
    </source>
</evidence>